<protein>
    <submittedName>
        <fullName evidence="1">Uncharacterized protein</fullName>
    </submittedName>
</protein>
<name>A0A0E9T9J3_ANGAN</name>
<reference evidence="1" key="1">
    <citation type="submission" date="2014-11" db="EMBL/GenBank/DDBJ databases">
        <authorList>
            <person name="Amaro Gonzalez C."/>
        </authorList>
    </citation>
    <scope>NUCLEOTIDE SEQUENCE</scope>
</reference>
<proteinExistence type="predicted"/>
<accession>A0A0E9T9J3</accession>
<sequence>MECVLWVWRTCGCW</sequence>
<evidence type="ECO:0000313" key="1">
    <source>
        <dbReference type="EMBL" id="JAH50286.1"/>
    </source>
</evidence>
<organism evidence="1">
    <name type="scientific">Anguilla anguilla</name>
    <name type="common">European freshwater eel</name>
    <name type="synonym">Muraena anguilla</name>
    <dbReference type="NCBI Taxonomy" id="7936"/>
    <lineage>
        <taxon>Eukaryota</taxon>
        <taxon>Metazoa</taxon>
        <taxon>Chordata</taxon>
        <taxon>Craniata</taxon>
        <taxon>Vertebrata</taxon>
        <taxon>Euteleostomi</taxon>
        <taxon>Actinopterygii</taxon>
        <taxon>Neopterygii</taxon>
        <taxon>Teleostei</taxon>
        <taxon>Anguilliformes</taxon>
        <taxon>Anguillidae</taxon>
        <taxon>Anguilla</taxon>
    </lineage>
</organism>
<dbReference type="EMBL" id="GBXM01058291">
    <property type="protein sequence ID" value="JAH50286.1"/>
    <property type="molecule type" value="Transcribed_RNA"/>
</dbReference>
<reference evidence="1" key="2">
    <citation type="journal article" date="2015" name="Fish Shellfish Immunol.">
        <title>Early steps in the European eel (Anguilla anguilla)-Vibrio vulnificus interaction in the gills: Role of the RtxA13 toxin.</title>
        <authorList>
            <person name="Callol A."/>
            <person name="Pajuelo D."/>
            <person name="Ebbesson L."/>
            <person name="Teles M."/>
            <person name="MacKenzie S."/>
            <person name="Amaro C."/>
        </authorList>
    </citation>
    <scope>NUCLEOTIDE SEQUENCE</scope>
</reference>